<evidence type="ECO:0000313" key="1">
    <source>
        <dbReference type="EMBL" id="KOO51748.1"/>
    </source>
</evidence>
<comment type="caution">
    <text evidence="1">The sequence shown here is derived from an EMBL/GenBank/DDBJ whole genome shotgun (WGS) entry which is preliminary data.</text>
</comment>
<dbReference type="SUPFAM" id="SSF81606">
    <property type="entry name" value="PP2C-like"/>
    <property type="match status" value="1"/>
</dbReference>
<dbReference type="EMBL" id="LILB01000001">
    <property type="protein sequence ID" value="KOO51748.1"/>
    <property type="molecule type" value="Genomic_DNA"/>
</dbReference>
<dbReference type="AlphaFoldDB" id="A0A0M0LM09"/>
<reference evidence="2" key="1">
    <citation type="submission" date="2015-08" db="EMBL/GenBank/DDBJ databases">
        <title>Fjat-10028 dsm 16317.</title>
        <authorList>
            <person name="Liu B."/>
            <person name="Wang J."/>
            <person name="Zhu Y."/>
            <person name="Liu G."/>
            <person name="Chen Q."/>
            <person name="Chen Z."/>
            <person name="Lan J."/>
            <person name="Che J."/>
            <person name="Ge C."/>
            <person name="Shi H."/>
            <person name="Pan Z."/>
            <person name="Liu X."/>
        </authorList>
    </citation>
    <scope>NUCLEOTIDE SEQUENCE [LARGE SCALE GENOMIC DNA]</scope>
    <source>
        <strain evidence="2">DSM 16317</strain>
    </source>
</reference>
<dbReference type="PATRIC" id="fig|263475.3.peg.1345"/>
<gene>
    <name evidence="1" type="ORF">AMD00_04690</name>
</gene>
<dbReference type="Proteomes" id="UP000036867">
    <property type="component" value="Unassembled WGS sequence"/>
</dbReference>
<name>A0A0M0LM09_9BACL</name>
<accession>A0A0M0LM09</accession>
<dbReference type="Gene3D" id="3.60.40.10">
    <property type="entry name" value="PPM-type phosphatase domain"/>
    <property type="match status" value="1"/>
</dbReference>
<dbReference type="STRING" id="263475.AMD00_04690"/>
<protein>
    <submittedName>
        <fullName evidence="1">Protein phosphatase</fullName>
    </submittedName>
</protein>
<evidence type="ECO:0000313" key="2">
    <source>
        <dbReference type="Proteomes" id="UP000036867"/>
    </source>
</evidence>
<dbReference type="OrthoDB" id="7944398at2"/>
<organism evidence="1 2">
    <name type="scientific">Viridibacillus arvi</name>
    <dbReference type="NCBI Taxonomy" id="263475"/>
    <lineage>
        <taxon>Bacteria</taxon>
        <taxon>Bacillati</taxon>
        <taxon>Bacillota</taxon>
        <taxon>Bacilli</taxon>
        <taxon>Bacillales</taxon>
        <taxon>Caryophanaceae</taxon>
        <taxon>Viridibacillus</taxon>
    </lineage>
</organism>
<keyword evidence="2" id="KW-1185">Reference proteome</keyword>
<dbReference type="RefSeq" id="WP_053415907.1">
    <property type="nucleotide sequence ID" value="NZ_LILB01000001.1"/>
</dbReference>
<sequence length="272" mass="31327">MINYDNSEITWVGSQKNYVDEPNIEKINDIVVGRFGGNSSAGQYKNEDGCLIWVSDEMDWEFVMILDAHNSAESAELIIKQFEQEKLRIQKVLNLSVSIALKKMDALILEIFQQPKFLSNCRKVQGETACLIVIRKDKFLWWFSVGDCIVHLFNEELLEMGECQLNQRSFYEWIGQVNTFELDVPCFSTGKKELRQGVNHLFLTTDGLTECPGVDFQDPLMINKQFKDISIEAGVWQLLKEIKQHQVRDSTTIVTWKIKVHKQASLPSNLKS</sequence>
<proteinExistence type="predicted"/>
<dbReference type="InterPro" id="IPR036457">
    <property type="entry name" value="PPM-type-like_dom_sf"/>
</dbReference>
<dbReference type="GeneID" id="301135399"/>